<dbReference type="PANTHER" id="PTHR19302">
    <property type="entry name" value="GAMMA TUBULIN COMPLEX PROTEIN"/>
    <property type="match status" value="1"/>
</dbReference>
<gene>
    <name evidence="9" type="ORF">CEUTPL_LOCUS10599</name>
</gene>
<evidence type="ECO:0000259" key="8">
    <source>
        <dbReference type="Pfam" id="PF17681"/>
    </source>
</evidence>
<reference evidence="9" key="1">
    <citation type="submission" date="2022-01" db="EMBL/GenBank/DDBJ databases">
        <authorList>
            <person name="King R."/>
        </authorList>
    </citation>
    <scope>NUCLEOTIDE SEQUENCE</scope>
</reference>
<keyword evidence="3 5" id="KW-0493">Microtubule</keyword>
<dbReference type="GO" id="GO:0005874">
    <property type="term" value="C:microtubule"/>
    <property type="evidence" value="ECO:0007669"/>
    <property type="project" value="UniProtKB-KW"/>
</dbReference>
<dbReference type="CDD" id="cd22572">
    <property type="entry name" value="GCP5_NTD"/>
    <property type="match status" value="1"/>
</dbReference>
<comment type="similarity">
    <text evidence="1 5">Belongs to the TUBGCP family.</text>
</comment>
<sequence length="941" mass="110470">MSRALLEEVVTPAKELITKLSGFEEGSDEFNHVLKYFKAVLNKADTMYFLNKRDVDRNIEGMSEKFCFHGFFKEADALKAAYKMYFPEHLPKAEISTRLNVVQFLMCMSETPTKHFLEHPDALVKQSVDAEQEIDWGAYLKTGVEPWMPNYDESSDNDSYGSFEDPDGEESQSPSDSTSLLPVHIKSADKICTMDFNASREELLRTIQHSWYTQENFFMEPQSQRREANIGILWEKYLKEQVHGLIILKSPSIISEYNVVREILWQLWCPISSSTLEFSGNCLRPRPDITLASVRSYAFYTFMGEFIPYIELLEYFREFERSLQCDFNVCRTYQSYCACITTIIDPIYKKLIEVENEVRQQETTYTLLTLADELSRIFQPIKMLQEIHEQIIIDHNTNDPLKCATKLIVGLHESLNFTASKQEQDLKLALFLGTLYHYLGLVDSWLIKDDLVDYTGEFVIEKRITLDRWHTQFVPRDGMDESWKKNSFLKVFIENILKVGKNINFLRLLGKYDIIGDCQESIYNEFINETFKKLSKFNNNEKQLFEEAEILNEECSDLIKLINEENFINPVLGTELSKTNLEVQKLENLVDIQDPFLVTAFAEFFVGRTPVETNEDVSLYNRIARTTQNLFPKTNFFESTLINIIESRFTVSGLMVKKLLIEDHLLEKQFEFLRHLYLFFDDLIFPFYRRLFVKTDSSCKSWANDIWLTSHLHDIFIDIYPEFYEKCSVQLQKNWNLCTDSLSACSLINFNYEMPWPLNIIIKPEQMELYKEIFQFLLKIKWALHTVNHLTFSDLTKSNMKSQKAFKATAHKNKPTAKLIRLKFSLINLLNSLQHFVFGFVFGKNVQRFELTFEKAYDLNSIIESHSEFINSVAKIISDLKRKMMEKDKDNNISNCIKLLKLMWNDLRYASAERINDCNKIYETIFSDINPVIFPEYIYDY</sequence>
<accession>A0A9N9MTJ7</accession>
<evidence type="ECO:0000256" key="4">
    <source>
        <dbReference type="ARBA" id="ARBA00023212"/>
    </source>
</evidence>
<dbReference type="InterPro" id="IPR042241">
    <property type="entry name" value="GCP_C_sf"/>
</dbReference>
<evidence type="ECO:0000256" key="6">
    <source>
        <dbReference type="SAM" id="MobiDB-lite"/>
    </source>
</evidence>
<dbReference type="EMBL" id="OU892282">
    <property type="protein sequence ID" value="CAG9770142.1"/>
    <property type="molecule type" value="Genomic_DNA"/>
</dbReference>
<dbReference type="InterPro" id="IPR059169">
    <property type="entry name" value="GCP5_N_ext"/>
</dbReference>
<dbReference type="GO" id="GO:0000930">
    <property type="term" value="C:gamma-tubulin complex"/>
    <property type="evidence" value="ECO:0007669"/>
    <property type="project" value="TreeGrafter"/>
</dbReference>
<dbReference type="Proteomes" id="UP001152799">
    <property type="component" value="Chromosome 6"/>
</dbReference>
<feature type="compositionally biased region" description="Polar residues" evidence="6">
    <location>
        <begin position="171"/>
        <end position="180"/>
    </location>
</feature>
<dbReference type="Gene3D" id="1.20.120.1900">
    <property type="entry name" value="Gamma-tubulin complex, C-terminal domain"/>
    <property type="match status" value="1"/>
</dbReference>
<dbReference type="InterPro" id="IPR040457">
    <property type="entry name" value="GCP_C"/>
</dbReference>
<keyword evidence="4 5" id="KW-0206">Cytoskeleton</keyword>
<dbReference type="AlphaFoldDB" id="A0A9N9MTJ7"/>
<evidence type="ECO:0000256" key="2">
    <source>
        <dbReference type="ARBA" id="ARBA00022490"/>
    </source>
</evidence>
<dbReference type="OrthoDB" id="66546at2759"/>
<dbReference type="GO" id="GO:0051321">
    <property type="term" value="P:meiotic cell cycle"/>
    <property type="evidence" value="ECO:0007669"/>
    <property type="project" value="TreeGrafter"/>
</dbReference>
<dbReference type="GO" id="GO:0031122">
    <property type="term" value="P:cytoplasmic microtubule organization"/>
    <property type="evidence" value="ECO:0007669"/>
    <property type="project" value="TreeGrafter"/>
</dbReference>
<evidence type="ECO:0000313" key="9">
    <source>
        <dbReference type="EMBL" id="CAG9770142.1"/>
    </source>
</evidence>
<keyword evidence="10" id="KW-1185">Reference proteome</keyword>
<organism evidence="9 10">
    <name type="scientific">Ceutorhynchus assimilis</name>
    <name type="common">cabbage seed weevil</name>
    <dbReference type="NCBI Taxonomy" id="467358"/>
    <lineage>
        <taxon>Eukaryota</taxon>
        <taxon>Metazoa</taxon>
        <taxon>Ecdysozoa</taxon>
        <taxon>Arthropoda</taxon>
        <taxon>Hexapoda</taxon>
        <taxon>Insecta</taxon>
        <taxon>Pterygota</taxon>
        <taxon>Neoptera</taxon>
        <taxon>Endopterygota</taxon>
        <taxon>Coleoptera</taxon>
        <taxon>Polyphaga</taxon>
        <taxon>Cucujiformia</taxon>
        <taxon>Curculionidae</taxon>
        <taxon>Ceutorhynchinae</taxon>
        <taxon>Ceutorhynchus</taxon>
    </lineage>
</organism>
<evidence type="ECO:0000313" key="10">
    <source>
        <dbReference type="Proteomes" id="UP001152799"/>
    </source>
</evidence>
<dbReference type="GO" id="GO:0051011">
    <property type="term" value="F:microtubule minus-end binding"/>
    <property type="evidence" value="ECO:0007669"/>
    <property type="project" value="TreeGrafter"/>
</dbReference>
<feature type="domain" description="Gamma tubulin complex component C-terminal" evidence="7">
    <location>
        <begin position="739"/>
        <end position="878"/>
    </location>
</feature>
<name>A0A9N9MTJ7_9CUCU</name>
<dbReference type="GO" id="GO:0000278">
    <property type="term" value="P:mitotic cell cycle"/>
    <property type="evidence" value="ECO:0007669"/>
    <property type="project" value="TreeGrafter"/>
</dbReference>
<dbReference type="GO" id="GO:0007020">
    <property type="term" value="P:microtubule nucleation"/>
    <property type="evidence" value="ECO:0007669"/>
    <property type="project" value="InterPro"/>
</dbReference>
<dbReference type="Pfam" id="PF04130">
    <property type="entry name" value="GCP_C_terminal"/>
    <property type="match status" value="1"/>
</dbReference>
<evidence type="ECO:0000256" key="5">
    <source>
        <dbReference type="RuleBase" id="RU363050"/>
    </source>
</evidence>
<dbReference type="InterPro" id="IPR041470">
    <property type="entry name" value="GCP_N"/>
</dbReference>
<comment type="subcellular location">
    <subcellularLocation>
        <location evidence="5">Cytoplasm</location>
        <location evidence="5">Cytoskeleton</location>
        <location evidence="5">Microtubule organizing center</location>
    </subcellularLocation>
</comment>
<dbReference type="GO" id="GO:0043015">
    <property type="term" value="F:gamma-tubulin binding"/>
    <property type="evidence" value="ECO:0007669"/>
    <property type="project" value="InterPro"/>
</dbReference>
<dbReference type="GO" id="GO:0051225">
    <property type="term" value="P:spindle assembly"/>
    <property type="evidence" value="ECO:0007669"/>
    <property type="project" value="TreeGrafter"/>
</dbReference>
<evidence type="ECO:0000256" key="3">
    <source>
        <dbReference type="ARBA" id="ARBA00022701"/>
    </source>
</evidence>
<dbReference type="PANTHER" id="PTHR19302:SF33">
    <property type="entry name" value="GAMMA-TUBULIN COMPLEX COMPONENT 5"/>
    <property type="match status" value="1"/>
</dbReference>
<feature type="domain" description="Gamma tubulin complex component protein N-terminal" evidence="8">
    <location>
        <begin position="271"/>
        <end position="558"/>
    </location>
</feature>
<dbReference type="InterPro" id="IPR007259">
    <property type="entry name" value="GCP"/>
</dbReference>
<evidence type="ECO:0000259" key="7">
    <source>
        <dbReference type="Pfam" id="PF04130"/>
    </source>
</evidence>
<dbReference type="Pfam" id="PF17681">
    <property type="entry name" value="GCP_N_terminal"/>
    <property type="match status" value="1"/>
</dbReference>
<protein>
    <recommendedName>
        <fullName evidence="5">Gamma-tubulin complex component</fullName>
    </recommendedName>
</protein>
<dbReference type="GO" id="GO:0000922">
    <property type="term" value="C:spindle pole"/>
    <property type="evidence" value="ECO:0007669"/>
    <property type="project" value="InterPro"/>
</dbReference>
<keyword evidence="2 5" id="KW-0963">Cytoplasm</keyword>
<evidence type="ECO:0000256" key="1">
    <source>
        <dbReference type="ARBA" id="ARBA00010337"/>
    </source>
</evidence>
<feature type="region of interest" description="Disordered" evidence="6">
    <location>
        <begin position="154"/>
        <end position="180"/>
    </location>
</feature>
<proteinExistence type="inferred from homology"/>